<dbReference type="CDD" id="cd12162">
    <property type="entry name" value="2-Hacid_dh_4"/>
    <property type="match status" value="1"/>
</dbReference>
<dbReference type="SUPFAM" id="SSF52283">
    <property type="entry name" value="Formate/glycerate dehydrogenase catalytic domain-like"/>
    <property type="match status" value="1"/>
</dbReference>
<evidence type="ECO:0000259" key="5">
    <source>
        <dbReference type="Pfam" id="PF00389"/>
    </source>
</evidence>
<organism evidence="7 8">
    <name type="scientific">Chitinophaga pollutisoli</name>
    <dbReference type="NCBI Taxonomy" id="3133966"/>
    <lineage>
        <taxon>Bacteria</taxon>
        <taxon>Pseudomonadati</taxon>
        <taxon>Bacteroidota</taxon>
        <taxon>Chitinophagia</taxon>
        <taxon>Chitinophagales</taxon>
        <taxon>Chitinophagaceae</taxon>
        <taxon>Chitinophaga</taxon>
    </lineage>
</organism>
<feature type="domain" description="D-isomer specific 2-hydroxyacid dehydrogenase NAD-binding" evidence="6">
    <location>
        <begin position="107"/>
        <end position="286"/>
    </location>
</feature>
<protein>
    <submittedName>
        <fullName evidence="7">D-2-hydroxyacid dehydrogenase</fullName>
    </submittedName>
</protein>
<evidence type="ECO:0000256" key="2">
    <source>
        <dbReference type="ARBA" id="ARBA00023002"/>
    </source>
</evidence>
<dbReference type="InterPro" id="IPR050418">
    <property type="entry name" value="D-iso_2-hydroxyacid_DH_PdxB"/>
</dbReference>
<dbReference type="InterPro" id="IPR006140">
    <property type="entry name" value="D-isomer_DH_NAD-bd"/>
</dbReference>
<keyword evidence="2 4" id="KW-0560">Oxidoreductase</keyword>
<proteinExistence type="inferred from homology"/>
<evidence type="ECO:0000256" key="3">
    <source>
        <dbReference type="ARBA" id="ARBA00023027"/>
    </source>
</evidence>
<name>A0ABZ2YJT5_9BACT</name>
<evidence type="ECO:0000313" key="8">
    <source>
        <dbReference type="Proteomes" id="UP001485459"/>
    </source>
</evidence>
<evidence type="ECO:0000259" key="6">
    <source>
        <dbReference type="Pfam" id="PF02826"/>
    </source>
</evidence>
<dbReference type="Proteomes" id="UP001485459">
    <property type="component" value="Chromosome"/>
</dbReference>
<accession>A0ABZ2YJT5</accession>
<dbReference type="PROSITE" id="PS00065">
    <property type="entry name" value="D_2_HYDROXYACID_DH_1"/>
    <property type="match status" value="1"/>
</dbReference>
<dbReference type="SUPFAM" id="SSF51735">
    <property type="entry name" value="NAD(P)-binding Rossmann-fold domains"/>
    <property type="match status" value="1"/>
</dbReference>
<dbReference type="Pfam" id="PF02826">
    <property type="entry name" value="2-Hacid_dh_C"/>
    <property type="match status" value="1"/>
</dbReference>
<evidence type="ECO:0000256" key="4">
    <source>
        <dbReference type="RuleBase" id="RU003719"/>
    </source>
</evidence>
<keyword evidence="8" id="KW-1185">Reference proteome</keyword>
<dbReference type="Pfam" id="PF00389">
    <property type="entry name" value="2-Hacid_dh"/>
    <property type="match status" value="1"/>
</dbReference>
<dbReference type="RefSeq" id="WP_341834931.1">
    <property type="nucleotide sequence ID" value="NZ_CP149822.1"/>
</dbReference>
<evidence type="ECO:0000256" key="1">
    <source>
        <dbReference type="ARBA" id="ARBA00005854"/>
    </source>
</evidence>
<dbReference type="InterPro" id="IPR036291">
    <property type="entry name" value="NAD(P)-bd_dom_sf"/>
</dbReference>
<reference evidence="8" key="1">
    <citation type="submission" date="2024-03" db="EMBL/GenBank/DDBJ databases">
        <title>Chitinophaga horti sp. nov., isolated from garden soil.</title>
        <authorList>
            <person name="Lee D.S."/>
            <person name="Han D.M."/>
            <person name="Baek J.H."/>
            <person name="Choi D.G."/>
            <person name="Jeon J.H."/>
            <person name="Jeon C.O."/>
        </authorList>
    </citation>
    <scope>NUCLEOTIDE SEQUENCE [LARGE SCALE GENOMIC DNA]</scope>
    <source>
        <strain evidence="8">GPA1</strain>
    </source>
</reference>
<gene>
    <name evidence="7" type="ORF">WJU16_18585</name>
</gene>
<evidence type="ECO:0000313" key="7">
    <source>
        <dbReference type="EMBL" id="WZN39988.1"/>
    </source>
</evidence>
<dbReference type="EMBL" id="CP149822">
    <property type="protein sequence ID" value="WZN39988.1"/>
    <property type="molecule type" value="Genomic_DNA"/>
</dbReference>
<dbReference type="Gene3D" id="3.40.50.720">
    <property type="entry name" value="NAD(P)-binding Rossmann-like Domain"/>
    <property type="match status" value="2"/>
</dbReference>
<keyword evidence="3" id="KW-0520">NAD</keyword>
<dbReference type="InterPro" id="IPR006139">
    <property type="entry name" value="D-isomer_2_OHA_DH_cat_dom"/>
</dbReference>
<feature type="domain" description="D-isomer specific 2-hydroxyacid dehydrogenase catalytic" evidence="5">
    <location>
        <begin position="20"/>
        <end position="315"/>
    </location>
</feature>
<comment type="similarity">
    <text evidence="1 4">Belongs to the D-isomer specific 2-hydroxyacid dehydrogenase family.</text>
</comment>
<dbReference type="PANTHER" id="PTHR43761:SF1">
    <property type="entry name" value="D-ISOMER SPECIFIC 2-HYDROXYACID DEHYDROGENASE CATALYTIC DOMAIN-CONTAINING PROTEIN-RELATED"/>
    <property type="match status" value="1"/>
</dbReference>
<dbReference type="InterPro" id="IPR029752">
    <property type="entry name" value="D-isomer_DH_CS1"/>
</dbReference>
<dbReference type="PANTHER" id="PTHR43761">
    <property type="entry name" value="D-ISOMER SPECIFIC 2-HYDROXYACID DEHYDROGENASE FAMILY PROTEIN (AFU_ORTHOLOGUE AFUA_1G13630)"/>
    <property type="match status" value="1"/>
</dbReference>
<sequence>MKIVVLDGYALQPGDLSWSALEALGTVTVHERTAPSDVADRARGANILLTNKSLIPASVIQQLPDLRYIGVMATGYNVVDVAAARAQGITVSNVPAYSSPSVAQLTFALLLELCQGVGLHATSVRNGDWTASPDFSYWKMPLQELAGKTLAIIGFGQIGQSVARIGIAFGMRVIVSHKHPERDKMEGVTFTDQATCFREADAVSLHCPLNEANKEFVNARLLATMKPTAFLINTSRGPLIREADLAEALNNGVIAGAGLDVLSAEPPPAGNPLLSARNCYITPHIAWATREARSRLMEKTVENVKAFLDGNPQNVIGG</sequence>